<gene>
    <name evidence="1" type="ORF">MPC4_240049</name>
</gene>
<comment type="caution">
    <text evidence="1">The sequence shown here is derived from an EMBL/GenBank/DDBJ whole genome shotgun (WGS) entry which is preliminary data.</text>
</comment>
<dbReference type="EMBL" id="CABFMQ020000081">
    <property type="protein sequence ID" value="VTZ50470.1"/>
    <property type="molecule type" value="Genomic_DNA"/>
</dbReference>
<sequence length="100" mass="10894">MGQIPRRIDQKASFALSCVERQNEPEIEPASRLFKTPAAIRGPHGCKGHTLIGSGLKSERFIRPAPHSVAPAQLLALWQNAVGKLIKLILSVTAQPRSMC</sequence>
<protein>
    <submittedName>
        <fullName evidence="1">Uncharacterized protein</fullName>
    </submittedName>
</protein>
<keyword evidence="2" id="KW-1185">Reference proteome</keyword>
<evidence type="ECO:0000313" key="1">
    <source>
        <dbReference type="EMBL" id="VTZ50470.1"/>
    </source>
</evidence>
<dbReference type="AlphaFoldDB" id="A0A8B6M6J1"/>
<proteinExistence type="predicted"/>
<evidence type="ECO:0000313" key="2">
    <source>
        <dbReference type="Proteomes" id="UP000485880"/>
    </source>
</evidence>
<name>A0A8B6M6J1_METTU</name>
<dbReference type="Proteomes" id="UP000485880">
    <property type="component" value="Unassembled WGS sequence"/>
</dbReference>
<dbReference type="RefSeq" id="WP_174512553.1">
    <property type="nucleotide sequence ID" value="NZ_CABFMQ020000081.1"/>
</dbReference>
<reference evidence="1 2" key="1">
    <citation type="submission" date="2019-05" db="EMBL/GenBank/DDBJ databases">
        <authorList>
            <person name="Farhan Ul Haque M."/>
        </authorList>
    </citation>
    <scope>NUCLEOTIDE SEQUENCE [LARGE SCALE GENOMIC DNA]</scope>
    <source>
        <strain evidence="1">2</strain>
    </source>
</reference>
<accession>A0A8B6M6J1</accession>
<organism evidence="1 2">
    <name type="scientific">Methylocella tundrae</name>
    <dbReference type="NCBI Taxonomy" id="227605"/>
    <lineage>
        <taxon>Bacteria</taxon>
        <taxon>Pseudomonadati</taxon>
        <taxon>Pseudomonadota</taxon>
        <taxon>Alphaproteobacteria</taxon>
        <taxon>Hyphomicrobiales</taxon>
        <taxon>Beijerinckiaceae</taxon>
        <taxon>Methylocella</taxon>
    </lineage>
</organism>